<feature type="transmembrane region" description="Helical" evidence="2">
    <location>
        <begin position="95"/>
        <end position="113"/>
    </location>
</feature>
<evidence type="ECO:0000313" key="4">
    <source>
        <dbReference type="Proteomes" id="UP000297385"/>
    </source>
</evidence>
<evidence type="ECO:0000256" key="2">
    <source>
        <dbReference type="SAM" id="Phobius"/>
    </source>
</evidence>
<feature type="transmembrane region" description="Helical" evidence="2">
    <location>
        <begin position="63"/>
        <end position="83"/>
    </location>
</feature>
<gene>
    <name evidence="3" type="ORF">E2553_30460</name>
</gene>
<keyword evidence="2" id="KW-1133">Transmembrane helix</keyword>
<feature type="transmembrane region" description="Helical" evidence="2">
    <location>
        <begin position="152"/>
        <end position="171"/>
    </location>
</feature>
<dbReference type="AlphaFoldDB" id="A0A4Y8MU09"/>
<feature type="compositionally biased region" description="Polar residues" evidence="1">
    <location>
        <begin position="259"/>
        <end position="268"/>
    </location>
</feature>
<feature type="transmembrane region" description="Helical" evidence="2">
    <location>
        <begin position="38"/>
        <end position="57"/>
    </location>
</feature>
<sequence length="268" mass="29382">MKFDVATFTSLWLITFLCCALLTTALSRMFTRVSAFRFWAVGFYLLAASSACFTLHLTWRHDALLIATATLALQSRTLIWAGTRELFGATARWRTGLAVTAVFCTLYAGALIFKVPTVLRAALLVVFFLPVRAATLYEVCRRRRPHLGPARLIAMIGGTIVTLNTIVPLVLVLLDRTNLSLLLGNPRTTSALYAVVFAGDLLLASGLIVLAFRLQIVERDMLATLERGALERLAANRELRAQRDGRTAPGDPLGHDTPTPRQSLPGTV</sequence>
<proteinExistence type="predicted"/>
<dbReference type="EMBL" id="SNVI01000002">
    <property type="protein sequence ID" value="TFE41026.1"/>
    <property type="molecule type" value="Genomic_DNA"/>
</dbReference>
<dbReference type="GeneID" id="97310310"/>
<feature type="transmembrane region" description="Helical" evidence="2">
    <location>
        <begin position="119"/>
        <end position="140"/>
    </location>
</feature>
<organism evidence="3 4">
    <name type="scientific">Paraburkholderia dipogonis</name>
    <dbReference type="NCBI Taxonomy" id="1211383"/>
    <lineage>
        <taxon>Bacteria</taxon>
        <taxon>Pseudomonadati</taxon>
        <taxon>Pseudomonadota</taxon>
        <taxon>Betaproteobacteria</taxon>
        <taxon>Burkholderiales</taxon>
        <taxon>Burkholderiaceae</taxon>
        <taxon>Paraburkholderia</taxon>
    </lineage>
</organism>
<comment type="caution">
    <text evidence="3">The sequence shown here is derived from an EMBL/GenBank/DDBJ whole genome shotgun (WGS) entry which is preliminary data.</text>
</comment>
<feature type="transmembrane region" description="Helical" evidence="2">
    <location>
        <begin position="6"/>
        <end position="26"/>
    </location>
</feature>
<name>A0A4Y8MU09_9BURK</name>
<accession>A0A4Y8MU09</accession>
<dbReference type="Proteomes" id="UP000297385">
    <property type="component" value="Unassembled WGS sequence"/>
</dbReference>
<feature type="transmembrane region" description="Helical" evidence="2">
    <location>
        <begin position="191"/>
        <end position="212"/>
    </location>
</feature>
<feature type="region of interest" description="Disordered" evidence="1">
    <location>
        <begin position="240"/>
        <end position="268"/>
    </location>
</feature>
<protein>
    <submittedName>
        <fullName evidence="3">Uncharacterized protein</fullName>
    </submittedName>
</protein>
<keyword evidence="2" id="KW-0812">Transmembrane</keyword>
<evidence type="ECO:0000256" key="1">
    <source>
        <dbReference type="SAM" id="MobiDB-lite"/>
    </source>
</evidence>
<reference evidence="3 4" key="1">
    <citation type="submission" date="2019-03" db="EMBL/GenBank/DDBJ databases">
        <title>Complete Genome Sequence of Paraburkholderia dipogonis ICMP 19430T, a Nitrogen-fixing Symbiont of the South African Invasive Legume Dipogon lignosus in New Zealand.</title>
        <authorList>
            <person name="De Meyer S.E."/>
        </authorList>
    </citation>
    <scope>NUCLEOTIDE SEQUENCE [LARGE SCALE GENOMIC DNA]</scope>
    <source>
        <strain evidence="3 4">ICMP 19430</strain>
    </source>
</reference>
<evidence type="ECO:0000313" key="3">
    <source>
        <dbReference type="EMBL" id="TFE41026.1"/>
    </source>
</evidence>
<dbReference type="RefSeq" id="WP_134463706.1">
    <property type="nucleotide sequence ID" value="NZ_JBHSSZ010000052.1"/>
</dbReference>
<keyword evidence="2" id="KW-0472">Membrane</keyword>